<keyword evidence="5" id="KW-0234">DNA repair</keyword>
<reference evidence="9 10" key="1">
    <citation type="journal article" date="2021" name="Int. J. Syst. Evol. Microbiol.">
        <title>Amazonocrinis nigriterrae gen. nov., sp. nov., Atlanticothrix silvestris gen. nov., sp. nov. and Dendronalium phyllosphericum gen. nov., sp. nov., nostocacean cyanobacteria from Brazilian environments.</title>
        <authorList>
            <person name="Alvarenga D.O."/>
            <person name="Andreote A.P.D."/>
            <person name="Branco L.H.Z."/>
            <person name="Delbaje E."/>
            <person name="Cruz R.B."/>
            <person name="Varani A.M."/>
            <person name="Fiore M.F."/>
        </authorList>
    </citation>
    <scope>NUCLEOTIDE SEQUENCE [LARGE SCALE GENOMIC DNA]</scope>
    <source>
        <strain evidence="9 10">CENA369</strain>
    </source>
</reference>
<dbReference type="InterPro" id="IPR006197">
    <property type="entry name" value="Peptidase_S24_LexA"/>
</dbReference>
<keyword evidence="3 7" id="KW-0378">Hydrolase</keyword>
<dbReference type="AlphaFoldDB" id="A0A8J7LJF4"/>
<evidence type="ECO:0000256" key="6">
    <source>
        <dbReference type="ARBA" id="ARBA00023236"/>
    </source>
</evidence>
<dbReference type="GO" id="GO:0003677">
    <property type="term" value="F:DNA binding"/>
    <property type="evidence" value="ECO:0007669"/>
    <property type="project" value="InterPro"/>
</dbReference>
<sequence>MPRGGSRKGSGRKYKFGEPFADIGVPSSISNDLIVAIEYLWEKGITGKELIDALLSAEFRKVRKYDYAVSAGTHSTSSVGGDSMNIDYEEIDLCEELLKGANKMIILPVMGDSMIGIGIYPGDWLIVEQINPLYQKPREQEIVIVSVDDETLVKRYTREKGEVVLVSENENHEPIRRAEGSIYISGIVKSAIRRNLSKL</sequence>
<protein>
    <recommendedName>
        <fullName evidence="8">Peptidase S24/S26A/S26B/S26C domain-containing protein</fullName>
    </recommendedName>
</protein>
<evidence type="ECO:0000256" key="3">
    <source>
        <dbReference type="ARBA" id="ARBA00022801"/>
    </source>
</evidence>
<dbReference type="Pfam" id="PF00717">
    <property type="entry name" value="Peptidase_S24"/>
    <property type="match status" value="1"/>
</dbReference>
<accession>A0A8J7LJF4</accession>
<dbReference type="GO" id="GO:0009432">
    <property type="term" value="P:SOS response"/>
    <property type="evidence" value="ECO:0007669"/>
    <property type="project" value="UniProtKB-KW"/>
</dbReference>
<dbReference type="GO" id="GO:0016787">
    <property type="term" value="F:hydrolase activity"/>
    <property type="evidence" value="ECO:0007669"/>
    <property type="project" value="UniProtKB-KW"/>
</dbReference>
<dbReference type="GO" id="GO:0006281">
    <property type="term" value="P:DNA repair"/>
    <property type="evidence" value="ECO:0007669"/>
    <property type="project" value="UniProtKB-KW"/>
</dbReference>
<dbReference type="PANTHER" id="PTHR33516">
    <property type="entry name" value="LEXA REPRESSOR"/>
    <property type="match status" value="1"/>
</dbReference>
<evidence type="ECO:0000256" key="4">
    <source>
        <dbReference type="ARBA" id="ARBA00022813"/>
    </source>
</evidence>
<keyword evidence="10" id="KW-1185">Reference proteome</keyword>
<dbReference type="GO" id="GO:0006355">
    <property type="term" value="P:regulation of DNA-templated transcription"/>
    <property type="evidence" value="ECO:0007669"/>
    <property type="project" value="InterPro"/>
</dbReference>
<dbReference type="EMBL" id="JAECZA010000289">
    <property type="protein sequence ID" value="MBH8577474.1"/>
    <property type="molecule type" value="Genomic_DNA"/>
</dbReference>
<comment type="caution">
    <text evidence="9">The sequence shown here is derived from an EMBL/GenBank/DDBJ whole genome shotgun (WGS) entry which is preliminary data.</text>
</comment>
<gene>
    <name evidence="9" type="ORF">I8752_31810</name>
</gene>
<evidence type="ECO:0000256" key="1">
    <source>
        <dbReference type="ARBA" id="ARBA00007484"/>
    </source>
</evidence>
<dbReference type="SUPFAM" id="SSF51306">
    <property type="entry name" value="LexA/Signal peptidase"/>
    <property type="match status" value="1"/>
</dbReference>
<dbReference type="Gene3D" id="2.10.109.10">
    <property type="entry name" value="Umud Fragment, subunit A"/>
    <property type="match status" value="1"/>
</dbReference>
<dbReference type="PANTHER" id="PTHR33516:SF2">
    <property type="entry name" value="LEXA REPRESSOR-RELATED"/>
    <property type="match status" value="1"/>
</dbReference>
<evidence type="ECO:0000259" key="8">
    <source>
        <dbReference type="Pfam" id="PF00717"/>
    </source>
</evidence>
<organism evidence="9 10">
    <name type="scientific">Dendronalium phyllosphericum CENA369</name>
    <dbReference type="NCBI Taxonomy" id="1725256"/>
    <lineage>
        <taxon>Bacteria</taxon>
        <taxon>Bacillati</taxon>
        <taxon>Cyanobacteriota</taxon>
        <taxon>Cyanophyceae</taxon>
        <taxon>Nostocales</taxon>
        <taxon>Nostocaceae</taxon>
        <taxon>Dendronalium</taxon>
        <taxon>Dendronalium phyllosphericum</taxon>
    </lineage>
</organism>
<dbReference type="InterPro" id="IPR036286">
    <property type="entry name" value="LexA/Signal_pep-like_sf"/>
</dbReference>
<comment type="similarity">
    <text evidence="1 7">Belongs to the peptidase S24 family.</text>
</comment>
<dbReference type="RefSeq" id="WP_214436163.1">
    <property type="nucleotide sequence ID" value="NZ_CAWPUQ010000225.1"/>
</dbReference>
<evidence type="ECO:0000256" key="5">
    <source>
        <dbReference type="ARBA" id="ARBA00023204"/>
    </source>
</evidence>
<keyword evidence="6" id="KW-0742">SOS response</keyword>
<dbReference type="CDD" id="cd06529">
    <property type="entry name" value="S24_LexA-like"/>
    <property type="match status" value="1"/>
</dbReference>
<name>A0A8J7LJF4_9NOST</name>
<dbReference type="InterPro" id="IPR050077">
    <property type="entry name" value="LexA_repressor"/>
</dbReference>
<dbReference type="InterPro" id="IPR015927">
    <property type="entry name" value="Peptidase_S24_S26A/B/C"/>
</dbReference>
<evidence type="ECO:0000313" key="9">
    <source>
        <dbReference type="EMBL" id="MBH8577474.1"/>
    </source>
</evidence>
<keyword evidence="4 7" id="KW-0068">Autocatalytic cleavage</keyword>
<dbReference type="Proteomes" id="UP000662314">
    <property type="component" value="Unassembled WGS sequence"/>
</dbReference>
<evidence type="ECO:0000256" key="2">
    <source>
        <dbReference type="ARBA" id="ARBA00022763"/>
    </source>
</evidence>
<evidence type="ECO:0000256" key="7">
    <source>
        <dbReference type="RuleBase" id="RU003991"/>
    </source>
</evidence>
<dbReference type="InterPro" id="IPR039418">
    <property type="entry name" value="LexA-like"/>
</dbReference>
<dbReference type="PRINTS" id="PR00726">
    <property type="entry name" value="LEXASERPTASE"/>
</dbReference>
<proteinExistence type="inferred from homology"/>
<keyword evidence="2" id="KW-0227">DNA damage</keyword>
<evidence type="ECO:0000313" key="10">
    <source>
        <dbReference type="Proteomes" id="UP000662314"/>
    </source>
</evidence>
<feature type="domain" description="Peptidase S24/S26A/S26B/S26C" evidence="8">
    <location>
        <begin position="88"/>
        <end position="188"/>
    </location>
</feature>